<proteinExistence type="predicted"/>
<dbReference type="Gene3D" id="1.25.40.10">
    <property type="entry name" value="Tetratricopeptide repeat domain"/>
    <property type="match status" value="1"/>
</dbReference>
<dbReference type="InterPro" id="IPR011990">
    <property type="entry name" value="TPR-like_helical_dom_sf"/>
</dbReference>
<organism evidence="1 2">
    <name type="scientific">Eiseniibacteriota bacterium</name>
    <dbReference type="NCBI Taxonomy" id="2212470"/>
    <lineage>
        <taxon>Bacteria</taxon>
        <taxon>Candidatus Eiseniibacteriota</taxon>
    </lineage>
</organism>
<dbReference type="AlphaFoldDB" id="A0A956LWW4"/>
<name>A0A956LWW4_UNCEI</name>
<protein>
    <recommendedName>
        <fullName evidence="3">DUF1570 domain-containing protein</fullName>
    </recommendedName>
</protein>
<accession>A0A956LWW4</accession>
<reference evidence="1" key="1">
    <citation type="submission" date="2020-04" db="EMBL/GenBank/DDBJ databases">
        <authorList>
            <person name="Zhang T."/>
        </authorList>
    </citation>
    <scope>NUCLEOTIDE SEQUENCE</scope>
    <source>
        <strain evidence="1">HKST-UBA01</strain>
    </source>
</reference>
<dbReference type="Proteomes" id="UP000697710">
    <property type="component" value="Unassembled WGS sequence"/>
</dbReference>
<reference evidence="1" key="2">
    <citation type="journal article" date="2021" name="Microbiome">
        <title>Successional dynamics and alternative stable states in a saline activated sludge microbial community over 9 years.</title>
        <authorList>
            <person name="Wang Y."/>
            <person name="Ye J."/>
            <person name="Ju F."/>
            <person name="Liu L."/>
            <person name="Boyd J.A."/>
            <person name="Deng Y."/>
            <person name="Parks D.H."/>
            <person name="Jiang X."/>
            <person name="Yin X."/>
            <person name="Woodcroft B.J."/>
            <person name="Tyson G.W."/>
            <person name="Hugenholtz P."/>
            <person name="Polz M.F."/>
            <person name="Zhang T."/>
        </authorList>
    </citation>
    <scope>NUCLEOTIDE SEQUENCE</scope>
    <source>
        <strain evidence="1">HKST-UBA01</strain>
    </source>
</reference>
<dbReference type="EMBL" id="JAGQHR010000039">
    <property type="protein sequence ID" value="MCA9726527.1"/>
    <property type="molecule type" value="Genomic_DNA"/>
</dbReference>
<sequence>MERRRRIRHSASAFVIFLVLAPAVVGADTGWLRVATDDFSIYSNAKGSEATRLAGEIILLRSVLQQTTTDMRVLSPLPTNVYVFRDEKSFEPFNLDATGNVRHAAGYFRSSPDGNYVALTAGGDEDAEATLRLVRHEYMHYFLNNNFPKLPVWLDEGLAECFSNTRIDGEIAEIGRPLTHHREWLAAESWIPLPALVSVDRSSPLYRGEGTDGGGSRGGEARQAVFYAESWLLTHYLFCGDASRPGRINDVIRRIEKGEDGWEVVLSETGMGEAELVKTLKLYNVRGSFPFHRWTCPREIAVGSLVNFQPLNEVETSACLGDLMAHGPGGEAEAERVLSEAVKDGAGNSLAYDALGYLYHEEGRRGLAFAAAERAIALDSLDVRSRVLAATCLAESSAVSTNGLALQREARSHLRICMAAQPGNYEHHLRFGGTFTEETDGLWEGVSALIQAQQAMPFRKDVATLLAILTAKTGNIDGARALRESLRRSGAGDGYLQRVDMALRRAEIDKINSMVEGKSASEALNAYRDAMRVTDDVSIRREVQDRIRRLEQREAEEPALDRYRQGVDLAVAGKLDEAIEVWQAVQAETNDPVLRITAQTAIEQAHHHQELESARRLVREGRLRDALTKLDALLGQELRPEMKEQAAALHAAVAGELGK</sequence>
<evidence type="ECO:0000313" key="1">
    <source>
        <dbReference type="EMBL" id="MCA9726527.1"/>
    </source>
</evidence>
<comment type="caution">
    <text evidence="1">The sequence shown here is derived from an EMBL/GenBank/DDBJ whole genome shotgun (WGS) entry which is preliminary data.</text>
</comment>
<evidence type="ECO:0000313" key="2">
    <source>
        <dbReference type="Proteomes" id="UP000697710"/>
    </source>
</evidence>
<dbReference type="SUPFAM" id="SSF48452">
    <property type="entry name" value="TPR-like"/>
    <property type="match status" value="1"/>
</dbReference>
<gene>
    <name evidence="1" type="ORF">KC729_02525</name>
</gene>
<evidence type="ECO:0008006" key="3">
    <source>
        <dbReference type="Google" id="ProtNLM"/>
    </source>
</evidence>